<gene>
    <name evidence="1" type="ORF">HPB47_019798</name>
</gene>
<name>A0AC60QH59_IXOPE</name>
<comment type="caution">
    <text evidence="1">The sequence shown here is derived from an EMBL/GenBank/DDBJ whole genome shotgun (WGS) entry which is preliminary data.</text>
</comment>
<accession>A0AC60QH59</accession>
<evidence type="ECO:0000313" key="2">
    <source>
        <dbReference type="Proteomes" id="UP000805193"/>
    </source>
</evidence>
<proteinExistence type="predicted"/>
<protein>
    <submittedName>
        <fullName evidence="1">Uncharacterized protein</fullName>
    </submittedName>
</protein>
<reference evidence="1 2" key="1">
    <citation type="journal article" date="2020" name="Cell">
        <title>Large-Scale Comparative Analyses of Tick Genomes Elucidate Their Genetic Diversity and Vector Capacities.</title>
        <authorList>
            <consortium name="Tick Genome and Microbiome Consortium (TIGMIC)"/>
            <person name="Jia N."/>
            <person name="Wang J."/>
            <person name="Shi W."/>
            <person name="Du L."/>
            <person name="Sun Y."/>
            <person name="Zhan W."/>
            <person name="Jiang J.F."/>
            <person name="Wang Q."/>
            <person name="Zhang B."/>
            <person name="Ji P."/>
            <person name="Bell-Sakyi L."/>
            <person name="Cui X.M."/>
            <person name="Yuan T.T."/>
            <person name="Jiang B.G."/>
            <person name="Yang W.F."/>
            <person name="Lam T.T."/>
            <person name="Chang Q.C."/>
            <person name="Ding S.J."/>
            <person name="Wang X.J."/>
            <person name="Zhu J.G."/>
            <person name="Ruan X.D."/>
            <person name="Zhao L."/>
            <person name="Wei J.T."/>
            <person name="Ye R.Z."/>
            <person name="Que T.C."/>
            <person name="Du C.H."/>
            <person name="Zhou Y.H."/>
            <person name="Cheng J.X."/>
            <person name="Dai P.F."/>
            <person name="Guo W.B."/>
            <person name="Han X.H."/>
            <person name="Huang E.J."/>
            <person name="Li L.F."/>
            <person name="Wei W."/>
            <person name="Gao Y.C."/>
            <person name="Liu J.Z."/>
            <person name="Shao H.Z."/>
            <person name="Wang X."/>
            <person name="Wang C.C."/>
            <person name="Yang T.C."/>
            <person name="Huo Q.B."/>
            <person name="Li W."/>
            <person name="Chen H.Y."/>
            <person name="Chen S.E."/>
            <person name="Zhou L.G."/>
            <person name="Ni X.B."/>
            <person name="Tian J.H."/>
            <person name="Sheng Y."/>
            <person name="Liu T."/>
            <person name="Pan Y.S."/>
            <person name="Xia L.Y."/>
            <person name="Li J."/>
            <person name="Zhao F."/>
            <person name="Cao W.C."/>
        </authorList>
    </citation>
    <scope>NUCLEOTIDE SEQUENCE [LARGE SCALE GENOMIC DNA]</scope>
    <source>
        <strain evidence="1">Iper-2018</strain>
    </source>
</reference>
<evidence type="ECO:0000313" key="1">
    <source>
        <dbReference type="EMBL" id="KAG0433564.1"/>
    </source>
</evidence>
<dbReference type="EMBL" id="JABSTQ010009047">
    <property type="protein sequence ID" value="KAG0433564.1"/>
    <property type="molecule type" value="Genomic_DNA"/>
</dbReference>
<organism evidence="1 2">
    <name type="scientific">Ixodes persulcatus</name>
    <name type="common">Taiga tick</name>
    <dbReference type="NCBI Taxonomy" id="34615"/>
    <lineage>
        <taxon>Eukaryota</taxon>
        <taxon>Metazoa</taxon>
        <taxon>Ecdysozoa</taxon>
        <taxon>Arthropoda</taxon>
        <taxon>Chelicerata</taxon>
        <taxon>Arachnida</taxon>
        <taxon>Acari</taxon>
        <taxon>Parasitiformes</taxon>
        <taxon>Ixodida</taxon>
        <taxon>Ixodoidea</taxon>
        <taxon>Ixodidae</taxon>
        <taxon>Ixodinae</taxon>
        <taxon>Ixodes</taxon>
    </lineage>
</organism>
<dbReference type="Proteomes" id="UP000805193">
    <property type="component" value="Unassembled WGS sequence"/>
</dbReference>
<sequence>MASEARSIAVTLTGGGPWGFRLRGGRGTGTPLTVLKTRRKSKAHQVLLEGDVLVSVNGTPCDSLSHDQVMAIVDSGCAELKAAAAQVWALRTRKNLKHAKGGTDPSNKENVRTEVPWSSPVWAPKSGDALANLKGTSLQSAPWRLFWDVAGSGNPEDDVAAPLTRTPRSVHARLEETGSPVDSERRDYNLVRDRRHPYAPLTCHSEPRRT</sequence>
<keyword evidence="2" id="KW-1185">Reference proteome</keyword>